<comment type="caution">
    <text evidence="2">The sequence shown here is derived from an EMBL/GenBank/DDBJ whole genome shotgun (WGS) entry which is preliminary data.</text>
</comment>
<evidence type="ECO:0000256" key="1">
    <source>
        <dbReference type="SAM" id="MobiDB-lite"/>
    </source>
</evidence>
<organism evidence="2 3">
    <name type="scientific">Artemisia annua</name>
    <name type="common">Sweet wormwood</name>
    <dbReference type="NCBI Taxonomy" id="35608"/>
    <lineage>
        <taxon>Eukaryota</taxon>
        <taxon>Viridiplantae</taxon>
        <taxon>Streptophyta</taxon>
        <taxon>Embryophyta</taxon>
        <taxon>Tracheophyta</taxon>
        <taxon>Spermatophyta</taxon>
        <taxon>Magnoliopsida</taxon>
        <taxon>eudicotyledons</taxon>
        <taxon>Gunneridae</taxon>
        <taxon>Pentapetalae</taxon>
        <taxon>asterids</taxon>
        <taxon>campanulids</taxon>
        <taxon>Asterales</taxon>
        <taxon>Asteraceae</taxon>
        <taxon>Asteroideae</taxon>
        <taxon>Anthemideae</taxon>
        <taxon>Artemisiinae</taxon>
        <taxon>Artemisia</taxon>
    </lineage>
</organism>
<feature type="region of interest" description="Disordered" evidence="1">
    <location>
        <begin position="111"/>
        <end position="144"/>
    </location>
</feature>
<evidence type="ECO:0000313" key="3">
    <source>
        <dbReference type="Proteomes" id="UP000245207"/>
    </source>
</evidence>
<name>A0A2U1Q4A8_ARTAN</name>
<reference evidence="2 3" key="1">
    <citation type="journal article" date="2018" name="Mol. Plant">
        <title>The genome of Artemisia annua provides insight into the evolution of Asteraceae family and artemisinin biosynthesis.</title>
        <authorList>
            <person name="Shen Q."/>
            <person name="Zhang L."/>
            <person name="Liao Z."/>
            <person name="Wang S."/>
            <person name="Yan T."/>
            <person name="Shi P."/>
            <person name="Liu M."/>
            <person name="Fu X."/>
            <person name="Pan Q."/>
            <person name="Wang Y."/>
            <person name="Lv Z."/>
            <person name="Lu X."/>
            <person name="Zhang F."/>
            <person name="Jiang W."/>
            <person name="Ma Y."/>
            <person name="Chen M."/>
            <person name="Hao X."/>
            <person name="Li L."/>
            <person name="Tang Y."/>
            <person name="Lv G."/>
            <person name="Zhou Y."/>
            <person name="Sun X."/>
            <person name="Brodelius P.E."/>
            <person name="Rose J.K.C."/>
            <person name="Tang K."/>
        </authorList>
    </citation>
    <scope>NUCLEOTIDE SEQUENCE [LARGE SCALE GENOMIC DNA]</scope>
    <source>
        <strain evidence="3">cv. Huhao1</strain>
        <tissue evidence="2">Leaf</tissue>
    </source>
</reference>
<protein>
    <submittedName>
        <fullName evidence="2">Uncharacterized protein</fullName>
    </submittedName>
</protein>
<sequence>MAVCAYVRLVTNQLTPDVVSVASAAAVINADTGVLRLIFVAASFVTVLAEDIPESDMKKLISCARKVDANSRPQDYETCGFQFSKRRIINRDDDCINRNLSMDASIGSATTRAPYGADSSPSASGNLQRTPQSGQATRVRRNMR</sequence>
<evidence type="ECO:0000313" key="2">
    <source>
        <dbReference type="EMBL" id="PWA92838.1"/>
    </source>
</evidence>
<feature type="compositionally biased region" description="Polar residues" evidence="1">
    <location>
        <begin position="119"/>
        <end position="136"/>
    </location>
</feature>
<dbReference type="EMBL" id="PKPP01000432">
    <property type="protein sequence ID" value="PWA92838.1"/>
    <property type="molecule type" value="Genomic_DNA"/>
</dbReference>
<keyword evidence="3" id="KW-1185">Reference proteome</keyword>
<dbReference type="Proteomes" id="UP000245207">
    <property type="component" value="Unassembled WGS sequence"/>
</dbReference>
<gene>
    <name evidence="2" type="ORF">CTI12_AA077500</name>
</gene>
<proteinExistence type="predicted"/>
<accession>A0A2U1Q4A8</accession>
<dbReference type="AlphaFoldDB" id="A0A2U1Q4A8"/>